<sequence length="174" mass="18885">MALGPHHLSTAIAVLDTGPPTALDRDADPSPSLAAASPALASGISTAFRSGGRSRKHGSTAASPAPASERLYGFSLWRLEQETLQHGFTCAGLSLCWLPGALPSGFSRWWSKPKARQRSWLHLHRPAVSLRPPALVIARRYPRGRLMASVVALPRDQNNRDRARWRPLQRDGGS</sequence>
<protein>
    <submittedName>
        <fullName evidence="1">Uncharacterized protein</fullName>
    </submittedName>
</protein>
<comment type="caution">
    <text evidence="1">The sequence shown here is derived from an EMBL/GenBank/DDBJ whole genome shotgun (WGS) entry which is preliminary data.</text>
</comment>
<accession>A0A6G0IJR5</accession>
<evidence type="ECO:0000313" key="2">
    <source>
        <dbReference type="Proteomes" id="UP000424527"/>
    </source>
</evidence>
<dbReference type="AlphaFoldDB" id="A0A6G0IJR5"/>
<dbReference type="Proteomes" id="UP000424527">
    <property type="component" value="Unassembled WGS sequence"/>
</dbReference>
<dbReference type="EMBL" id="REGW02000010">
    <property type="protein sequence ID" value="KAE8291501.1"/>
    <property type="molecule type" value="Genomic_DNA"/>
</dbReference>
<proteinExistence type="predicted"/>
<name>A0A6G0IJR5_LARCR</name>
<evidence type="ECO:0000313" key="1">
    <source>
        <dbReference type="EMBL" id="KAE8291501.1"/>
    </source>
</evidence>
<reference evidence="1 2" key="1">
    <citation type="submission" date="2019-07" db="EMBL/GenBank/DDBJ databases">
        <title>Chromosome genome assembly for large yellow croaker.</title>
        <authorList>
            <person name="Xiao S."/>
        </authorList>
    </citation>
    <scope>NUCLEOTIDE SEQUENCE [LARGE SCALE GENOMIC DNA]</scope>
    <source>
        <strain evidence="1">JMULYC20181020</strain>
        <tissue evidence="1">Muscle</tissue>
    </source>
</reference>
<gene>
    <name evidence="1" type="ORF">D5F01_LYC11109</name>
</gene>
<organism evidence="1 2">
    <name type="scientific">Larimichthys crocea</name>
    <name type="common">Large yellow croaker</name>
    <name type="synonym">Pseudosciaena crocea</name>
    <dbReference type="NCBI Taxonomy" id="215358"/>
    <lineage>
        <taxon>Eukaryota</taxon>
        <taxon>Metazoa</taxon>
        <taxon>Chordata</taxon>
        <taxon>Craniata</taxon>
        <taxon>Vertebrata</taxon>
        <taxon>Euteleostomi</taxon>
        <taxon>Actinopterygii</taxon>
        <taxon>Neopterygii</taxon>
        <taxon>Teleostei</taxon>
        <taxon>Neoteleostei</taxon>
        <taxon>Acanthomorphata</taxon>
        <taxon>Eupercaria</taxon>
        <taxon>Sciaenidae</taxon>
        <taxon>Larimichthys</taxon>
    </lineage>
</organism>
<keyword evidence="2" id="KW-1185">Reference proteome</keyword>